<dbReference type="SUPFAM" id="SSF48264">
    <property type="entry name" value="Cytochrome P450"/>
    <property type="match status" value="1"/>
</dbReference>
<dbReference type="InterPro" id="IPR001128">
    <property type="entry name" value="Cyt_P450"/>
</dbReference>
<keyword evidence="10 13" id="KW-0408">Iron</keyword>
<keyword evidence="11 14" id="KW-0503">Monooxygenase</keyword>
<evidence type="ECO:0000313" key="17">
    <source>
        <dbReference type="Proteomes" id="UP001159042"/>
    </source>
</evidence>
<dbReference type="GO" id="GO:0005506">
    <property type="term" value="F:iron ion binding"/>
    <property type="evidence" value="ECO:0007669"/>
    <property type="project" value="InterPro"/>
</dbReference>
<evidence type="ECO:0000313" key="16">
    <source>
        <dbReference type="EMBL" id="KAJ8913654.1"/>
    </source>
</evidence>
<dbReference type="PRINTS" id="PR00463">
    <property type="entry name" value="EP450I"/>
</dbReference>
<dbReference type="Gene3D" id="1.10.630.10">
    <property type="entry name" value="Cytochrome P450"/>
    <property type="match status" value="1"/>
</dbReference>
<evidence type="ECO:0000256" key="5">
    <source>
        <dbReference type="ARBA" id="ARBA00022617"/>
    </source>
</evidence>
<comment type="similarity">
    <text evidence="4 14">Belongs to the cytochrome P450 family.</text>
</comment>
<dbReference type="EMBL" id="JANEYG010000089">
    <property type="protein sequence ID" value="KAJ8913654.1"/>
    <property type="molecule type" value="Genomic_DNA"/>
</dbReference>
<evidence type="ECO:0000256" key="3">
    <source>
        <dbReference type="ARBA" id="ARBA00004406"/>
    </source>
</evidence>
<name>A0AAV8VHL5_9CUCU</name>
<dbReference type="InterPro" id="IPR050476">
    <property type="entry name" value="Insect_CytP450_Detox"/>
</dbReference>
<comment type="cofactor">
    <cofactor evidence="1 13">
        <name>heme</name>
        <dbReference type="ChEBI" id="CHEBI:30413"/>
    </cofactor>
</comment>
<comment type="subcellular location">
    <subcellularLocation>
        <location evidence="3">Endoplasmic reticulum membrane</location>
        <topology evidence="3">Peripheral membrane protein</topology>
    </subcellularLocation>
    <subcellularLocation>
        <location evidence="2">Microsome membrane</location>
        <topology evidence="2">Peripheral membrane protein</topology>
    </subcellularLocation>
</comment>
<evidence type="ECO:0000256" key="1">
    <source>
        <dbReference type="ARBA" id="ARBA00001971"/>
    </source>
</evidence>
<evidence type="ECO:0000256" key="4">
    <source>
        <dbReference type="ARBA" id="ARBA00010617"/>
    </source>
</evidence>
<comment type="caution">
    <text evidence="16">The sequence shown here is derived from an EMBL/GenBank/DDBJ whole genome shotgun (WGS) entry which is preliminary data.</text>
</comment>
<dbReference type="FunFam" id="1.10.630.10:FF:000042">
    <property type="entry name" value="Cytochrome P450"/>
    <property type="match status" value="1"/>
</dbReference>
<dbReference type="CDD" id="cd11056">
    <property type="entry name" value="CYP6-like"/>
    <property type="match status" value="1"/>
</dbReference>
<evidence type="ECO:0000256" key="7">
    <source>
        <dbReference type="ARBA" id="ARBA00022824"/>
    </source>
</evidence>
<proteinExistence type="inferred from homology"/>
<sequence length="509" mass="58494">MMACLTGSLLTDLVAVFTTLVAVVYAYFKWSYQYWKKRGLPSLEPTIPFGNLPNPMISNVSLAEQMDLLYKDAKSKGWKHCGIYTMARPTWFVLDPDLLKHIFTKDFQQFTDRVAYHNERDDRLTSNMFVLGGARWKQLRTKLSPTFTSGKMKMMFQTMVDCGYILERYIEEDVADKQPIDIKDVLGRFSTDIIGSCAFGLECNTFKEPNSPFRVYGKKIFEGSVLDTAKDAFRLNFPNLARALRMRQFKSDIIDFYSKVVSDTISYREKNNVVRNDFLQMLIELKNKDIAADNSINKLTMDEIIGQSFLFFAAGFETSSTTMTFALFELSTKQEIQDKVREEIRSVLARHDGKISYDSMNELVYMKQVIDETLRKYPALPLLNREAVEDYKVPGEDTIIEKGTSVFIPVMGLHYDKDFFENPQVFDPDRFSAENKKTRHQYCYLPFGEGPRNCIGERFGVLQTKVGLTSLLRNHRITLNAKTKVPLKLDPTSIITTAVGGIWLNVKRV</sequence>
<evidence type="ECO:0000256" key="10">
    <source>
        <dbReference type="ARBA" id="ARBA00023004"/>
    </source>
</evidence>
<dbReference type="PROSITE" id="PS00086">
    <property type="entry name" value="CYTOCHROME_P450"/>
    <property type="match status" value="1"/>
</dbReference>
<feature type="binding site" description="axial binding residue" evidence="13">
    <location>
        <position position="454"/>
    </location>
    <ligand>
        <name>heme</name>
        <dbReference type="ChEBI" id="CHEBI:30413"/>
    </ligand>
    <ligandPart>
        <name>Fe</name>
        <dbReference type="ChEBI" id="CHEBI:18248"/>
    </ligandPart>
</feature>
<dbReference type="PRINTS" id="PR00385">
    <property type="entry name" value="P450"/>
</dbReference>
<keyword evidence="6 13" id="KW-0479">Metal-binding</keyword>
<protein>
    <recommendedName>
        <fullName evidence="18">Cytochrome P450</fullName>
    </recommendedName>
</protein>
<keyword evidence="15" id="KW-0812">Transmembrane</keyword>
<keyword evidence="5 13" id="KW-0349">Heme</keyword>
<reference evidence="16 17" key="1">
    <citation type="journal article" date="2023" name="Insect Mol. Biol.">
        <title>Genome sequencing provides insights into the evolution of gene families encoding plant cell wall-degrading enzymes in longhorned beetles.</title>
        <authorList>
            <person name="Shin N.R."/>
            <person name="Okamura Y."/>
            <person name="Kirsch R."/>
            <person name="Pauchet Y."/>
        </authorList>
    </citation>
    <scope>NUCLEOTIDE SEQUENCE [LARGE SCALE GENOMIC DNA]</scope>
    <source>
        <strain evidence="16">EAD_L_NR</strain>
    </source>
</reference>
<dbReference type="GO" id="GO:0016705">
    <property type="term" value="F:oxidoreductase activity, acting on paired donors, with incorporation or reduction of molecular oxygen"/>
    <property type="evidence" value="ECO:0007669"/>
    <property type="project" value="InterPro"/>
</dbReference>
<evidence type="ECO:0000256" key="14">
    <source>
        <dbReference type="RuleBase" id="RU000461"/>
    </source>
</evidence>
<dbReference type="PANTHER" id="PTHR24292:SF100">
    <property type="entry name" value="CYTOCHROME P450 6A16, ISOFORM B-RELATED"/>
    <property type="match status" value="1"/>
</dbReference>
<dbReference type="GO" id="GO:0005789">
    <property type="term" value="C:endoplasmic reticulum membrane"/>
    <property type="evidence" value="ECO:0007669"/>
    <property type="project" value="UniProtKB-SubCell"/>
</dbReference>
<keyword evidence="8" id="KW-0492">Microsome</keyword>
<dbReference type="Proteomes" id="UP001159042">
    <property type="component" value="Unassembled WGS sequence"/>
</dbReference>
<organism evidence="16 17">
    <name type="scientific">Exocentrus adspersus</name>
    <dbReference type="NCBI Taxonomy" id="1586481"/>
    <lineage>
        <taxon>Eukaryota</taxon>
        <taxon>Metazoa</taxon>
        <taxon>Ecdysozoa</taxon>
        <taxon>Arthropoda</taxon>
        <taxon>Hexapoda</taxon>
        <taxon>Insecta</taxon>
        <taxon>Pterygota</taxon>
        <taxon>Neoptera</taxon>
        <taxon>Endopterygota</taxon>
        <taxon>Coleoptera</taxon>
        <taxon>Polyphaga</taxon>
        <taxon>Cucujiformia</taxon>
        <taxon>Chrysomeloidea</taxon>
        <taxon>Cerambycidae</taxon>
        <taxon>Lamiinae</taxon>
        <taxon>Acanthocinini</taxon>
        <taxon>Exocentrus</taxon>
    </lineage>
</organism>
<evidence type="ECO:0000256" key="2">
    <source>
        <dbReference type="ARBA" id="ARBA00004174"/>
    </source>
</evidence>
<dbReference type="InterPro" id="IPR036396">
    <property type="entry name" value="Cyt_P450_sf"/>
</dbReference>
<keyword evidence="17" id="KW-1185">Reference proteome</keyword>
<gene>
    <name evidence="16" type="ORF">NQ315_007371</name>
</gene>
<dbReference type="GO" id="GO:0004497">
    <property type="term" value="F:monooxygenase activity"/>
    <property type="evidence" value="ECO:0007669"/>
    <property type="project" value="UniProtKB-KW"/>
</dbReference>
<dbReference type="InterPro" id="IPR017972">
    <property type="entry name" value="Cyt_P450_CS"/>
</dbReference>
<keyword evidence="9 14" id="KW-0560">Oxidoreductase</keyword>
<evidence type="ECO:0000256" key="15">
    <source>
        <dbReference type="SAM" id="Phobius"/>
    </source>
</evidence>
<accession>A0AAV8VHL5</accession>
<evidence type="ECO:0000256" key="11">
    <source>
        <dbReference type="ARBA" id="ARBA00023033"/>
    </source>
</evidence>
<evidence type="ECO:0000256" key="13">
    <source>
        <dbReference type="PIRSR" id="PIRSR602401-1"/>
    </source>
</evidence>
<keyword evidence="7" id="KW-0256">Endoplasmic reticulum</keyword>
<dbReference type="Pfam" id="PF00067">
    <property type="entry name" value="p450"/>
    <property type="match status" value="1"/>
</dbReference>
<evidence type="ECO:0008006" key="18">
    <source>
        <dbReference type="Google" id="ProtNLM"/>
    </source>
</evidence>
<keyword evidence="12 15" id="KW-0472">Membrane</keyword>
<feature type="transmembrane region" description="Helical" evidence="15">
    <location>
        <begin position="6"/>
        <end position="28"/>
    </location>
</feature>
<dbReference type="GO" id="GO:0020037">
    <property type="term" value="F:heme binding"/>
    <property type="evidence" value="ECO:0007669"/>
    <property type="project" value="InterPro"/>
</dbReference>
<evidence type="ECO:0000256" key="6">
    <source>
        <dbReference type="ARBA" id="ARBA00022723"/>
    </source>
</evidence>
<dbReference type="InterPro" id="IPR002401">
    <property type="entry name" value="Cyt_P450_E_grp-I"/>
</dbReference>
<evidence type="ECO:0000256" key="9">
    <source>
        <dbReference type="ARBA" id="ARBA00023002"/>
    </source>
</evidence>
<evidence type="ECO:0000256" key="12">
    <source>
        <dbReference type="ARBA" id="ARBA00023136"/>
    </source>
</evidence>
<evidence type="ECO:0000256" key="8">
    <source>
        <dbReference type="ARBA" id="ARBA00022848"/>
    </source>
</evidence>
<dbReference type="AlphaFoldDB" id="A0AAV8VHL5"/>
<keyword evidence="15" id="KW-1133">Transmembrane helix</keyword>
<dbReference type="PANTHER" id="PTHR24292">
    <property type="entry name" value="CYTOCHROME P450"/>
    <property type="match status" value="1"/>
</dbReference>